<feature type="domain" description="Protein kinase" evidence="2">
    <location>
        <begin position="123"/>
        <end position="467"/>
    </location>
</feature>
<feature type="region of interest" description="Disordered" evidence="1">
    <location>
        <begin position="66"/>
        <end position="133"/>
    </location>
</feature>
<dbReference type="AlphaFoldDB" id="A0A8J5C6V4"/>
<dbReference type="Proteomes" id="UP000734854">
    <property type="component" value="Unassembled WGS sequence"/>
</dbReference>
<dbReference type="InterPro" id="IPR000719">
    <property type="entry name" value="Prot_kinase_dom"/>
</dbReference>
<dbReference type="EMBL" id="JACMSC010000022">
    <property type="protein sequence ID" value="KAG6468580.1"/>
    <property type="molecule type" value="Genomic_DNA"/>
</dbReference>
<name>A0A8J5C6V4_ZINOF</name>
<feature type="compositionally biased region" description="Basic residues" evidence="1">
    <location>
        <begin position="15"/>
        <end position="25"/>
    </location>
</feature>
<sequence length="489" mass="53076">MQLKKTLDNENTSRKGQKKRSISARKRTASAFFEPSLLLFPFLLPSQIHPGRIPRRAIWTPSTKSSLMVSAPPMCKTKAAVHTSDPRPRSRSRPSSANASAVATSSSGFPTFSSSDPPLHRPPASGSYPSSGSSGSSLSSLREALPEALVLYTFSELCSATSSFRSNRLPRSSGWRCYLRGKDAVLFQRRFRGPDPAALPARLAALGKSHHSSLARLLGASIAGDYVYLVYEYTPGASLDDCLRNSKNPGFTPLSTWISRMQIASDLASGLEYIHLHSSVTAGVHNRLKSSSIIVTEPGFRARICHFGATDLAGEILADAEANGDADSISSSSGMRRTGSRGIRIEGSRDYMAPELLLGGSVSRRSDVFTFGVVLLELISGKKPRERRLDGEDLESVLLIDTAREAIGMEEGRQGRVRQWVDRRLRDSFPVLVVEALIQVALRCVEADAASRPDMTWAAGVVSKLFLDSQAWAQTLKPPTDISVSMGPR</sequence>
<feature type="region of interest" description="Disordered" evidence="1">
    <location>
        <begin position="1"/>
        <end position="25"/>
    </location>
</feature>
<evidence type="ECO:0000313" key="4">
    <source>
        <dbReference type="Proteomes" id="UP000734854"/>
    </source>
</evidence>
<keyword evidence="4" id="KW-1185">Reference proteome</keyword>
<dbReference type="PROSITE" id="PS50011">
    <property type="entry name" value="PROTEIN_KINASE_DOM"/>
    <property type="match status" value="1"/>
</dbReference>
<organism evidence="3 4">
    <name type="scientific">Zingiber officinale</name>
    <name type="common">Ginger</name>
    <name type="synonym">Amomum zingiber</name>
    <dbReference type="NCBI Taxonomy" id="94328"/>
    <lineage>
        <taxon>Eukaryota</taxon>
        <taxon>Viridiplantae</taxon>
        <taxon>Streptophyta</taxon>
        <taxon>Embryophyta</taxon>
        <taxon>Tracheophyta</taxon>
        <taxon>Spermatophyta</taxon>
        <taxon>Magnoliopsida</taxon>
        <taxon>Liliopsida</taxon>
        <taxon>Zingiberales</taxon>
        <taxon>Zingiberaceae</taxon>
        <taxon>Zingiber</taxon>
    </lineage>
</organism>
<dbReference type="GO" id="GO:0004672">
    <property type="term" value="F:protein kinase activity"/>
    <property type="evidence" value="ECO:0007669"/>
    <property type="project" value="InterPro"/>
</dbReference>
<evidence type="ECO:0000313" key="3">
    <source>
        <dbReference type="EMBL" id="KAG6468580.1"/>
    </source>
</evidence>
<evidence type="ECO:0000259" key="2">
    <source>
        <dbReference type="PROSITE" id="PS50011"/>
    </source>
</evidence>
<feature type="compositionally biased region" description="Low complexity" evidence="1">
    <location>
        <begin position="93"/>
        <end position="133"/>
    </location>
</feature>
<reference evidence="3 4" key="1">
    <citation type="submission" date="2020-08" db="EMBL/GenBank/DDBJ databases">
        <title>Plant Genome Project.</title>
        <authorList>
            <person name="Zhang R.-G."/>
        </authorList>
    </citation>
    <scope>NUCLEOTIDE SEQUENCE [LARGE SCALE GENOMIC DNA]</scope>
    <source>
        <tissue evidence="3">Rhizome</tissue>
    </source>
</reference>
<dbReference type="GO" id="GO:0005524">
    <property type="term" value="F:ATP binding"/>
    <property type="evidence" value="ECO:0007669"/>
    <property type="project" value="InterPro"/>
</dbReference>
<evidence type="ECO:0000256" key="1">
    <source>
        <dbReference type="SAM" id="MobiDB-lite"/>
    </source>
</evidence>
<feature type="compositionally biased region" description="Basic and acidic residues" evidence="1">
    <location>
        <begin position="1"/>
        <end position="13"/>
    </location>
</feature>
<dbReference type="Pfam" id="PF07714">
    <property type="entry name" value="PK_Tyr_Ser-Thr"/>
    <property type="match status" value="1"/>
</dbReference>
<dbReference type="InterPro" id="IPR001245">
    <property type="entry name" value="Ser-Thr/Tyr_kinase_cat_dom"/>
</dbReference>
<proteinExistence type="predicted"/>
<protein>
    <recommendedName>
        <fullName evidence="2">Protein kinase domain-containing protein</fullName>
    </recommendedName>
</protein>
<gene>
    <name evidence="3" type="ORF">ZIOFF_073268</name>
</gene>
<comment type="caution">
    <text evidence="3">The sequence shown here is derived from an EMBL/GenBank/DDBJ whole genome shotgun (WGS) entry which is preliminary data.</text>
</comment>
<dbReference type="OrthoDB" id="4062651at2759"/>
<dbReference type="PANTHER" id="PTHR46863">
    <property type="entry name" value="OS09G0572100 PROTEIN"/>
    <property type="match status" value="1"/>
</dbReference>
<dbReference type="PANTHER" id="PTHR46863:SF1">
    <property type="entry name" value="PROTEIN KINASE SUPERFAMILY PROTEIN"/>
    <property type="match status" value="1"/>
</dbReference>
<accession>A0A8J5C6V4</accession>